<protein>
    <submittedName>
        <fullName evidence="1">Uncharacterized protein</fullName>
    </submittedName>
</protein>
<dbReference type="AlphaFoldDB" id="A0A9K3HR50"/>
<proteinExistence type="predicted"/>
<dbReference type="EMBL" id="MNCJ02000326">
    <property type="protein sequence ID" value="KAF5783198.1"/>
    <property type="molecule type" value="Genomic_DNA"/>
</dbReference>
<sequence length="49" mass="5608">MDTPDENNKCELVSENKEFNQEVIRKALVNLLIVGELLLDLCPDLTCFK</sequence>
<keyword evidence="2" id="KW-1185">Reference proteome</keyword>
<comment type="caution">
    <text evidence="1">The sequence shown here is derived from an EMBL/GenBank/DDBJ whole genome shotgun (WGS) entry which is preliminary data.</text>
</comment>
<reference evidence="1" key="1">
    <citation type="journal article" date="2017" name="Nature">
        <title>The sunflower genome provides insights into oil metabolism, flowering and Asterid evolution.</title>
        <authorList>
            <person name="Badouin H."/>
            <person name="Gouzy J."/>
            <person name="Grassa C.J."/>
            <person name="Murat F."/>
            <person name="Staton S.E."/>
            <person name="Cottret L."/>
            <person name="Lelandais-Briere C."/>
            <person name="Owens G.L."/>
            <person name="Carrere S."/>
            <person name="Mayjonade B."/>
            <person name="Legrand L."/>
            <person name="Gill N."/>
            <person name="Kane N.C."/>
            <person name="Bowers J.E."/>
            <person name="Hubner S."/>
            <person name="Bellec A."/>
            <person name="Berard A."/>
            <person name="Berges H."/>
            <person name="Blanchet N."/>
            <person name="Boniface M.C."/>
            <person name="Brunel D."/>
            <person name="Catrice O."/>
            <person name="Chaidir N."/>
            <person name="Claudel C."/>
            <person name="Donnadieu C."/>
            <person name="Faraut T."/>
            <person name="Fievet G."/>
            <person name="Helmstetter N."/>
            <person name="King M."/>
            <person name="Knapp S.J."/>
            <person name="Lai Z."/>
            <person name="Le Paslier M.C."/>
            <person name="Lippi Y."/>
            <person name="Lorenzon L."/>
            <person name="Mandel J.R."/>
            <person name="Marage G."/>
            <person name="Marchand G."/>
            <person name="Marquand E."/>
            <person name="Bret-Mestries E."/>
            <person name="Morien E."/>
            <person name="Nambeesan S."/>
            <person name="Nguyen T."/>
            <person name="Pegot-Espagnet P."/>
            <person name="Pouilly N."/>
            <person name="Raftis F."/>
            <person name="Sallet E."/>
            <person name="Schiex T."/>
            <person name="Thomas J."/>
            <person name="Vandecasteele C."/>
            <person name="Vares D."/>
            <person name="Vear F."/>
            <person name="Vautrin S."/>
            <person name="Crespi M."/>
            <person name="Mangin B."/>
            <person name="Burke J.M."/>
            <person name="Salse J."/>
            <person name="Munos S."/>
            <person name="Vincourt P."/>
            <person name="Rieseberg L.H."/>
            <person name="Langlade N.B."/>
        </authorList>
    </citation>
    <scope>NUCLEOTIDE SEQUENCE</scope>
    <source>
        <tissue evidence="1">Leaves</tissue>
    </source>
</reference>
<accession>A0A9K3HR50</accession>
<gene>
    <name evidence="1" type="ORF">HanXRQr2_Chr11g0505171</name>
</gene>
<evidence type="ECO:0000313" key="1">
    <source>
        <dbReference type="EMBL" id="KAF5783198.1"/>
    </source>
</evidence>
<organism evidence="1 2">
    <name type="scientific">Helianthus annuus</name>
    <name type="common">Common sunflower</name>
    <dbReference type="NCBI Taxonomy" id="4232"/>
    <lineage>
        <taxon>Eukaryota</taxon>
        <taxon>Viridiplantae</taxon>
        <taxon>Streptophyta</taxon>
        <taxon>Embryophyta</taxon>
        <taxon>Tracheophyta</taxon>
        <taxon>Spermatophyta</taxon>
        <taxon>Magnoliopsida</taxon>
        <taxon>eudicotyledons</taxon>
        <taxon>Gunneridae</taxon>
        <taxon>Pentapetalae</taxon>
        <taxon>asterids</taxon>
        <taxon>campanulids</taxon>
        <taxon>Asterales</taxon>
        <taxon>Asteraceae</taxon>
        <taxon>Asteroideae</taxon>
        <taxon>Heliantheae alliance</taxon>
        <taxon>Heliantheae</taxon>
        <taxon>Helianthus</taxon>
    </lineage>
</organism>
<evidence type="ECO:0000313" key="2">
    <source>
        <dbReference type="Proteomes" id="UP000215914"/>
    </source>
</evidence>
<dbReference type="Gramene" id="mRNA:HanXRQr2_Chr11g0505171">
    <property type="protein sequence ID" value="CDS:HanXRQr2_Chr11g0505171.1"/>
    <property type="gene ID" value="HanXRQr2_Chr11g0505171"/>
</dbReference>
<name>A0A9K3HR50_HELAN</name>
<dbReference type="Proteomes" id="UP000215914">
    <property type="component" value="Unassembled WGS sequence"/>
</dbReference>
<reference evidence="1" key="2">
    <citation type="submission" date="2020-06" db="EMBL/GenBank/DDBJ databases">
        <title>Helianthus annuus Genome sequencing and assembly Release 2.</title>
        <authorList>
            <person name="Gouzy J."/>
            <person name="Langlade N."/>
            <person name="Munos S."/>
        </authorList>
    </citation>
    <scope>NUCLEOTIDE SEQUENCE</scope>
    <source>
        <tissue evidence="1">Leaves</tissue>
    </source>
</reference>